<dbReference type="Proteomes" id="UP000325849">
    <property type="component" value="Unassembled WGS sequence"/>
</dbReference>
<accession>A0A5N8VSD1</accession>
<comment type="caution">
    <text evidence="1">The sequence shown here is derived from an EMBL/GenBank/DDBJ whole genome shotgun (WGS) entry which is preliminary data.</text>
</comment>
<name>A0A5N8VSD1_9ACTN</name>
<reference evidence="1 2" key="1">
    <citation type="submission" date="2019-07" db="EMBL/GenBank/DDBJ databases">
        <title>New species of Amycolatopsis and Streptomyces.</title>
        <authorList>
            <person name="Duangmal K."/>
            <person name="Teo W.F.A."/>
            <person name="Lipun K."/>
        </authorList>
    </citation>
    <scope>NUCLEOTIDE SEQUENCE [LARGE SCALE GENOMIC DNA]</scope>
    <source>
        <strain evidence="1 2">NBRC 109810</strain>
    </source>
</reference>
<protein>
    <submittedName>
        <fullName evidence="1">Uncharacterized protein</fullName>
    </submittedName>
</protein>
<sequence>MNGVAGVAGVHVVTATKDVAVLDMVDVEARCPDGEIATGGGWYLPGSTAQSYGATLHSNPIVSGTTPVGWTVGFMNGGYDPAYTAAVYAICAKAG</sequence>
<dbReference type="EMBL" id="VJZD01000452">
    <property type="protein sequence ID" value="MPY38190.1"/>
    <property type="molecule type" value="Genomic_DNA"/>
</dbReference>
<organism evidence="1 2">
    <name type="scientific">Streptomyces adustus</name>
    <dbReference type="NCBI Taxonomy" id="1609272"/>
    <lineage>
        <taxon>Bacteria</taxon>
        <taxon>Bacillati</taxon>
        <taxon>Actinomycetota</taxon>
        <taxon>Actinomycetes</taxon>
        <taxon>Kitasatosporales</taxon>
        <taxon>Streptomycetaceae</taxon>
        <taxon>Streptomyces</taxon>
    </lineage>
</organism>
<evidence type="ECO:0000313" key="1">
    <source>
        <dbReference type="EMBL" id="MPY38190.1"/>
    </source>
</evidence>
<keyword evidence="2" id="KW-1185">Reference proteome</keyword>
<proteinExistence type="predicted"/>
<dbReference type="OrthoDB" id="9904978at2"/>
<gene>
    <name evidence="1" type="ORF">FNH09_45385</name>
</gene>
<dbReference type="AlphaFoldDB" id="A0A5N8VSD1"/>
<evidence type="ECO:0000313" key="2">
    <source>
        <dbReference type="Proteomes" id="UP000325849"/>
    </source>
</evidence>
<dbReference type="RefSeq" id="WP_152895711.1">
    <property type="nucleotide sequence ID" value="NZ_VJZD01000452.1"/>
</dbReference>